<dbReference type="InterPro" id="IPR057264">
    <property type="entry name" value="Ribosomal_uL24_C"/>
</dbReference>
<dbReference type="GO" id="GO:0003735">
    <property type="term" value="F:structural constituent of ribosome"/>
    <property type="evidence" value="ECO:0007669"/>
    <property type="project" value="InterPro"/>
</dbReference>
<accession>A0A644TDU0</accession>
<proteinExistence type="inferred from homology"/>
<dbReference type="Pfam" id="PF00467">
    <property type="entry name" value="KOW"/>
    <property type="match status" value="1"/>
</dbReference>
<dbReference type="SUPFAM" id="SSF50104">
    <property type="entry name" value="Translation proteins SH3-like domain"/>
    <property type="match status" value="1"/>
</dbReference>
<comment type="similarity">
    <text evidence="1">Belongs to the universal ribosomal protein uL24 family.</text>
</comment>
<evidence type="ECO:0000313" key="5">
    <source>
        <dbReference type="EMBL" id="MPL64617.1"/>
    </source>
</evidence>
<name>A0A644TDU0_9ZZZZ</name>
<dbReference type="InterPro" id="IPR014722">
    <property type="entry name" value="Rib_uL2_dom2"/>
</dbReference>
<dbReference type="InterPro" id="IPR005824">
    <property type="entry name" value="KOW"/>
</dbReference>
<dbReference type="InterPro" id="IPR005825">
    <property type="entry name" value="Ribosomal_uL24_CS"/>
</dbReference>
<feature type="domain" description="KOW" evidence="4">
    <location>
        <begin position="7"/>
        <end position="34"/>
    </location>
</feature>
<dbReference type="InterPro" id="IPR008991">
    <property type="entry name" value="Translation_prot_SH3-like_sf"/>
</dbReference>
<dbReference type="Pfam" id="PF17136">
    <property type="entry name" value="ribosomal_L24"/>
    <property type="match status" value="1"/>
</dbReference>
<dbReference type="AlphaFoldDB" id="A0A644TDU0"/>
<keyword evidence="2 5" id="KW-0689">Ribosomal protein</keyword>
<protein>
    <submittedName>
        <fullName evidence="5">50S ribosomal protein L24</fullName>
    </submittedName>
</protein>
<dbReference type="NCBIfam" id="TIGR01079">
    <property type="entry name" value="rplX_bact"/>
    <property type="match status" value="1"/>
</dbReference>
<dbReference type="GO" id="GO:0005840">
    <property type="term" value="C:ribosome"/>
    <property type="evidence" value="ECO:0007669"/>
    <property type="project" value="UniProtKB-KW"/>
</dbReference>
<gene>
    <name evidence="5" type="primary">rplX_4</name>
    <name evidence="5" type="ORF">SDC9_10272</name>
</gene>
<keyword evidence="3" id="KW-0687">Ribonucleoprotein</keyword>
<evidence type="ECO:0000256" key="3">
    <source>
        <dbReference type="ARBA" id="ARBA00023274"/>
    </source>
</evidence>
<dbReference type="GO" id="GO:0006412">
    <property type="term" value="P:translation"/>
    <property type="evidence" value="ECO:0007669"/>
    <property type="project" value="InterPro"/>
</dbReference>
<comment type="caution">
    <text evidence="5">The sequence shown here is derived from an EMBL/GenBank/DDBJ whole genome shotgun (WGS) entry which is preliminary data.</text>
</comment>
<organism evidence="5">
    <name type="scientific">bioreactor metagenome</name>
    <dbReference type="NCBI Taxonomy" id="1076179"/>
    <lineage>
        <taxon>unclassified sequences</taxon>
        <taxon>metagenomes</taxon>
        <taxon>ecological metagenomes</taxon>
    </lineage>
</organism>
<dbReference type="CDD" id="cd06089">
    <property type="entry name" value="KOW_RPL26"/>
    <property type="match status" value="1"/>
</dbReference>
<dbReference type="PROSITE" id="PS01108">
    <property type="entry name" value="RIBOSOMAL_L24"/>
    <property type="match status" value="1"/>
</dbReference>
<reference evidence="5" key="1">
    <citation type="submission" date="2019-08" db="EMBL/GenBank/DDBJ databases">
        <authorList>
            <person name="Kucharzyk K."/>
            <person name="Murdoch R.W."/>
            <person name="Higgins S."/>
            <person name="Loffler F."/>
        </authorList>
    </citation>
    <scope>NUCLEOTIDE SEQUENCE</scope>
</reference>
<dbReference type="InterPro" id="IPR041988">
    <property type="entry name" value="Ribosomal_uL24_KOW"/>
</dbReference>
<evidence type="ECO:0000259" key="4">
    <source>
        <dbReference type="SMART" id="SM00739"/>
    </source>
</evidence>
<dbReference type="EMBL" id="VSSQ01000025">
    <property type="protein sequence ID" value="MPL64617.1"/>
    <property type="molecule type" value="Genomic_DNA"/>
</dbReference>
<dbReference type="GO" id="GO:0003723">
    <property type="term" value="F:RNA binding"/>
    <property type="evidence" value="ECO:0007669"/>
    <property type="project" value="InterPro"/>
</dbReference>
<evidence type="ECO:0000256" key="1">
    <source>
        <dbReference type="ARBA" id="ARBA00010618"/>
    </source>
</evidence>
<dbReference type="GO" id="GO:1990904">
    <property type="term" value="C:ribonucleoprotein complex"/>
    <property type="evidence" value="ECO:0007669"/>
    <property type="project" value="UniProtKB-KW"/>
</dbReference>
<evidence type="ECO:0000256" key="2">
    <source>
        <dbReference type="ARBA" id="ARBA00022980"/>
    </source>
</evidence>
<dbReference type="HAMAP" id="MF_01326_B">
    <property type="entry name" value="Ribosomal_uL24_B"/>
    <property type="match status" value="1"/>
</dbReference>
<sequence>MAEIKYKLRKEDLVQVIAGKDKGKQGKILKIDREKGRVIVAGVNMIKKAMKKKTQNDRGGIAEIEGALHISNVMIVCKKCGPVKIGYKIDGDAKKRVCRKCGEVL</sequence>
<dbReference type="InterPro" id="IPR003256">
    <property type="entry name" value="Ribosomal_uL24"/>
</dbReference>
<dbReference type="SMART" id="SM00739">
    <property type="entry name" value="KOW"/>
    <property type="match status" value="1"/>
</dbReference>
<dbReference type="Gene3D" id="2.30.30.30">
    <property type="match status" value="1"/>
</dbReference>
<dbReference type="PANTHER" id="PTHR12903">
    <property type="entry name" value="MITOCHONDRIAL RIBOSOMAL PROTEIN L24"/>
    <property type="match status" value="1"/>
</dbReference>